<dbReference type="Pfam" id="PF00205">
    <property type="entry name" value="TPP_enzyme_M"/>
    <property type="match status" value="1"/>
</dbReference>
<keyword evidence="9" id="KW-0274">FAD</keyword>
<dbReference type="GO" id="GO:0050660">
    <property type="term" value="F:flavin adenine dinucleotide binding"/>
    <property type="evidence" value="ECO:0007669"/>
    <property type="project" value="InterPro"/>
</dbReference>
<feature type="domain" description="Thiamine pyrophosphate enzyme TPP-binding" evidence="16">
    <location>
        <begin position="386"/>
        <end position="534"/>
    </location>
</feature>
<keyword evidence="7 14" id="KW-0808">Transferase</keyword>
<dbReference type="Pfam" id="PF02776">
    <property type="entry name" value="TPP_enzyme_N"/>
    <property type="match status" value="1"/>
</dbReference>
<keyword evidence="8 14" id="KW-0479">Metal-binding</keyword>
<keyword evidence="6" id="KW-0285">Flavoprotein</keyword>
<name>A0A0E4GBY4_9FIRM</name>
<dbReference type="UniPathway" id="UPA00049">
    <property type="reaction ID" value="UER00059"/>
</dbReference>
<dbReference type="InterPro" id="IPR000399">
    <property type="entry name" value="TPP-bd_CS"/>
</dbReference>
<dbReference type="GO" id="GO:0005948">
    <property type="term" value="C:acetolactate synthase complex"/>
    <property type="evidence" value="ECO:0007669"/>
    <property type="project" value="TreeGrafter"/>
</dbReference>
<dbReference type="Pfam" id="PF02775">
    <property type="entry name" value="TPP_enzyme_C"/>
    <property type="match status" value="1"/>
</dbReference>
<evidence type="ECO:0000259" key="17">
    <source>
        <dbReference type="Pfam" id="PF02776"/>
    </source>
</evidence>
<evidence type="ECO:0000259" key="16">
    <source>
        <dbReference type="Pfam" id="PF02775"/>
    </source>
</evidence>
<evidence type="ECO:0000256" key="5">
    <source>
        <dbReference type="ARBA" id="ARBA00022605"/>
    </source>
</evidence>
<dbReference type="CDD" id="cd07035">
    <property type="entry name" value="TPP_PYR_POX_like"/>
    <property type="match status" value="1"/>
</dbReference>
<dbReference type="InterPro" id="IPR039368">
    <property type="entry name" value="AHAS_TPP"/>
</dbReference>
<evidence type="ECO:0000256" key="6">
    <source>
        <dbReference type="ARBA" id="ARBA00022630"/>
    </source>
</evidence>
<dbReference type="RefSeq" id="WP_046498485.1">
    <property type="nucleotide sequence ID" value="NZ_CGIH01000032.1"/>
</dbReference>
<comment type="cofactor">
    <cofactor evidence="14">
        <name>Mg(2+)</name>
        <dbReference type="ChEBI" id="CHEBI:18420"/>
    </cofactor>
    <text evidence="14">Binds 1 Mg(2+) ion per subunit.</text>
</comment>
<evidence type="ECO:0000256" key="2">
    <source>
        <dbReference type="ARBA" id="ARBA00005025"/>
    </source>
</evidence>
<evidence type="ECO:0000313" key="19">
    <source>
        <dbReference type="Proteomes" id="UP000045545"/>
    </source>
</evidence>
<keyword evidence="19" id="KW-1185">Reference proteome</keyword>
<dbReference type="InterPro" id="IPR012000">
    <property type="entry name" value="Thiamin_PyroP_enz_cen_dom"/>
</dbReference>
<dbReference type="NCBIfam" id="TIGR00118">
    <property type="entry name" value="acolac_lg"/>
    <property type="match status" value="1"/>
</dbReference>
<dbReference type="FunFam" id="3.40.50.970:FF:000007">
    <property type="entry name" value="Acetolactate synthase"/>
    <property type="match status" value="1"/>
</dbReference>
<feature type="domain" description="Thiamine pyrophosphate enzyme N-terminal TPP-binding" evidence="17">
    <location>
        <begin position="4"/>
        <end position="117"/>
    </location>
</feature>
<evidence type="ECO:0000256" key="9">
    <source>
        <dbReference type="ARBA" id="ARBA00022827"/>
    </source>
</evidence>
<keyword evidence="11 14" id="KW-0786">Thiamine pyrophosphate</keyword>
<dbReference type="InterPro" id="IPR012846">
    <property type="entry name" value="Acetolactate_synth_lsu"/>
</dbReference>
<dbReference type="InterPro" id="IPR012001">
    <property type="entry name" value="Thiamin_PyroP_enz_TPP-bd_dom"/>
</dbReference>
<sequence length="562" mass="61406">MKLRGAEILLRCLQAEGVDVVFGYPGGQAITIYDALYNSDIKHILVRHEQGAVHAADGYARASGKTGVCIATSGPGATNLVTGIANAYMDSIPMVAITGQVPTHMIGRDAFQEADITGIVLPITKHSYLVEKTEDVAGVVREAFHIANSNRPGPVLIDLPKDIMENEIEFTGPVQEVSIRGYRVMKGFNAGQVVSAANLINAAERPVIYAGGGVIASRAAEELMEMVNMMQIPVTTTLMGMGAFPGKNPLSLGMLGMHGTRYANYAIGECDVLIAMGVRFDDRVTGKISHFAPHAKVIHMDIDAAEIGKNVAVDVPIVGDLKEILQALLPRLKARDLSPWHTTIERWKDEYPLCYGSSQENRIMPQHVIEKICDLTQGKAIIATEVGQHQMWTAQYYKFHHPRSFLSSGGLGTMGFGFPAAIGAQVAFPDKRVINIAGDGSIQMNIQELGTAAQYNLPVIICILNNHYLGMVRQWQNLFYGGRYSHTDMSHQPDFVKLAEAYGAFGMRVTKMEEVDKALQKALEITDRPVVIDFWVERETDVYPMVPPGESLHNMLGGEKDA</sequence>
<organism evidence="18 19">
    <name type="scientific">Syntrophomonas zehnderi OL-4</name>
    <dbReference type="NCBI Taxonomy" id="690567"/>
    <lineage>
        <taxon>Bacteria</taxon>
        <taxon>Bacillati</taxon>
        <taxon>Bacillota</taxon>
        <taxon>Clostridia</taxon>
        <taxon>Eubacteriales</taxon>
        <taxon>Syntrophomonadaceae</taxon>
        <taxon>Syntrophomonas</taxon>
    </lineage>
</organism>
<evidence type="ECO:0000256" key="12">
    <source>
        <dbReference type="ARBA" id="ARBA00023304"/>
    </source>
</evidence>
<keyword evidence="10 14" id="KW-0460">Magnesium</keyword>
<evidence type="ECO:0000256" key="10">
    <source>
        <dbReference type="ARBA" id="ARBA00022842"/>
    </source>
</evidence>
<dbReference type="Gene3D" id="3.40.50.1220">
    <property type="entry name" value="TPP-binding domain"/>
    <property type="match status" value="1"/>
</dbReference>
<evidence type="ECO:0000256" key="13">
    <source>
        <dbReference type="ARBA" id="ARBA00048670"/>
    </source>
</evidence>
<evidence type="ECO:0000256" key="7">
    <source>
        <dbReference type="ARBA" id="ARBA00022679"/>
    </source>
</evidence>
<dbReference type="PROSITE" id="PS00187">
    <property type="entry name" value="TPP_ENZYMES"/>
    <property type="match status" value="1"/>
</dbReference>
<dbReference type="SUPFAM" id="SSF52467">
    <property type="entry name" value="DHS-like NAD/FAD-binding domain"/>
    <property type="match status" value="1"/>
</dbReference>
<comment type="pathway">
    <text evidence="2 14">Amino-acid biosynthesis; L-valine biosynthesis; L-valine from pyruvate: step 1/4.</text>
</comment>
<proteinExistence type="inferred from homology"/>
<dbReference type="Proteomes" id="UP000045545">
    <property type="component" value="Unassembled WGS sequence"/>
</dbReference>
<comment type="cofactor">
    <cofactor evidence="14">
        <name>thiamine diphosphate</name>
        <dbReference type="ChEBI" id="CHEBI:58937"/>
    </cofactor>
    <text evidence="14">Binds 1 thiamine pyrophosphate per subunit.</text>
</comment>
<dbReference type="CDD" id="cd02015">
    <property type="entry name" value="TPP_AHAS"/>
    <property type="match status" value="1"/>
</dbReference>
<dbReference type="GO" id="GO:0030976">
    <property type="term" value="F:thiamine pyrophosphate binding"/>
    <property type="evidence" value="ECO:0007669"/>
    <property type="project" value="UniProtKB-UniRule"/>
</dbReference>
<dbReference type="EMBL" id="CGIH01000032">
    <property type="protein sequence ID" value="CFX86020.1"/>
    <property type="molecule type" value="Genomic_DNA"/>
</dbReference>
<dbReference type="STRING" id="690567.2051"/>
<dbReference type="FunFam" id="3.40.50.1220:FF:000008">
    <property type="entry name" value="Acetolactate synthase"/>
    <property type="match status" value="1"/>
</dbReference>
<dbReference type="GO" id="GO:0009099">
    <property type="term" value="P:L-valine biosynthetic process"/>
    <property type="evidence" value="ECO:0007669"/>
    <property type="project" value="UniProtKB-UniPathway"/>
</dbReference>
<dbReference type="UniPathway" id="UPA00047">
    <property type="reaction ID" value="UER00055"/>
</dbReference>
<dbReference type="GO" id="GO:0003984">
    <property type="term" value="F:acetolactate synthase activity"/>
    <property type="evidence" value="ECO:0007669"/>
    <property type="project" value="UniProtKB-EC"/>
</dbReference>
<comment type="similarity">
    <text evidence="3 14">Belongs to the TPP enzyme family.</text>
</comment>
<dbReference type="EC" id="2.2.1.6" evidence="4 14"/>
<dbReference type="FunFam" id="3.40.50.970:FF:000016">
    <property type="entry name" value="Acetolactate synthase"/>
    <property type="match status" value="1"/>
</dbReference>
<reference evidence="18 19" key="1">
    <citation type="submission" date="2015-03" db="EMBL/GenBank/DDBJ databases">
        <authorList>
            <person name="Murphy D."/>
        </authorList>
    </citation>
    <scope>NUCLEOTIDE SEQUENCE [LARGE SCALE GENOMIC DNA]</scope>
    <source>
        <strain evidence="18 19">OL-4</strain>
    </source>
</reference>
<comment type="catalytic activity">
    <reaction evidence="13 14">
        <text>2 pyruvate + H(+) = (2S)-2-acetolactate + CO2</text>
        <dbReference type="Rhea" id="RHEA:25249"/>
        <dbReference type="ChEBI" id="CHEBI:15361"/>
        <dbReference type="ChEBI" id="CHEBI:15378"/>
        <dbReference type="ChEBI" id="CHEBI:16526"/>
        <dbReference type="ChEBI" id="CHEBI:58476"/>
        <dbReference type="EC" id="2.2.1.6"/>
    </reaction>
</comment>
<feature type="domain" description="Thiamine pyrophosphate enzyme central" evidence="15">
    <location>
        <begin position="195"/>
        <end position="328"/>
    </location>
</feature>
<dbReference type="Gene3D" id="3.40.50.970">
    <property type="match status" value="2"/>
</dbReference>
<dbReference type="AlphaFoldDB" id="A0A0E4GBY4"/>
<evidence type="ECO:0000256" key="8">
    <source>
        <dbReference type="ARBA" id="ARBA00022723"/>
    </source>
</evidence>
<dbReference type="InterPro" id="IPR029035">
    <property type="entry name" value="DHS-like_NAD/FAD-binding_dom"/>
</dbReference>
<gene>
    <name evidence="18" type="ORF">2051</name>
</gene>
<dbReference type="PANTHER" id="PTHR18968">
    <property type="entry name" value="THIAMINE PYROPHOSPHATE ENZYMES"/>
    <property type="match status" value="1"/>
</dbReference>
<evidence type="ECO:0000256" key="4">
    <source>
        <dbReference type="ARBA" id="ARBA00013145"/>
    </source>
</evidence>
<keyword evidence="5 14" id="KW-0028">Amino-acid biosynthesis</keyword>
<protein>
    <recommendedName>
        <fullName evidence="4 14">Acetolactate synthase</fullName>
        <ecNumber evidence="4 14">2.2.1.6</ecNumber>
    </recommendedName>
</protein>
<evidence type="ECO:0000256" key="14">
    <source>
        <dbReference type="RuleBase" id="RU003591"/>
    </source>
</evidence>
<dbReference type="GO" id="GO:0000287">
    <property type="term" value="F:magnesium ion binding"/>
    <property type="evidence" value="ECO:0007669"/>
    <property type="project" value="UniProtKB-UniRule"/>
</dbReference>
<dbReference type="SUPFAM" id="SSF52518">
    <property type="entry name" value="Thiamin diphosphate-binding fold (THDP-binding)"/>
    <property type="match status" value="2"/>
</dbReference>
<dbReference type="InterPro" id="IPR045229">
    <property type="entry name" value="TPP_enz"/>
</dbReference>
<dbReference type="OrthoDB" id="4494979at2"/>
<dbReference type="GO" id="GO:0009097">
    <property type="term" value="P:isoleucine biosynthetic process"/>
    <property type="evidence" value="ECO:0007669"/>
    <property type="project" value="UniProtKB-UniPathway"/>
</dbReference>
<evidence type="ECO:0000256" key="11">
    <source>
        <dbReference type="ARBA" id="ARBA00023052"/>
    </source>
</evidence>
<keyword evidence="12 14" id="KW-0100">Branched-chain amino acid biosynthesis</keyword>
<evidence type="ECO:0000259" key="15">
    <source>
        <dbReference type="Pfam" id="PF00205"/>
    </source>
</evidence>
<dbReference type="InterPro" id="IPR029061">
    <property type="entry name" value="THDP-binding"/>
</dbReference>
<accession>A0A0E4GBY4</accession>
<dbReference type="InterPro" id="IPR011766">
    <property type="entry name" value="TPP_enzyme_TPP-bd"/>
</dbReference>
<comment type="pathway">
    <text evidence="1 14">Amino-acid biosynthesis; L-isoleucine biosynthesis; L-isoleucine from 2-oxobutanoate: step 1/4.</text>
</comment>
<evidence type="ECO:0000256" key="1">
    <source>
        <dbReference type="ARBA" id="ARBA00004974"/>
    </source>
</evidence>
<dbReference type="PANTHER" id="PTHR18968:SF13">
    <property type="entry name" value="ACETOLACTATE SYNTHASE CATALYTIC SUBUNIT, MITOCHONDRIAL"/>
    <property type="match status" value="1"/>
</dbReference>
<evidence type="ECO:0000313" key="18">
    <source>
        <dbReference type="EMBL" id="CFX86020.1"/>
    </source>
</evidence>
<evidence type="ECO:0000256" key="3">
    <source>
        <dbReference type="ARBA" id="ARBA00007812"/>
    </source>
</evidence>